<evidence type="ECO:0000313" key="11">
    <source>
        <dbReference type="Proteomes" id="UP000237889"/>
    </source>
</evidence>
<dbReference type="Pfam" id="PF01380">
    <property type="entry name" value="SIS"/>
    <property type="match status" value="1"/>
</dbReference>
<evidence type="ECO:0000313" key="10">
    <source>
        <dbReference type="EMBL" id="AVO46050.1"/>
    </source>
</evidence>
<dbReference type="Pfam" id="PF00571">
    <property type="entry name" value="CBS"/>
    <property type="match status" value="2"/>
</dbReference>
<evidence type="ECO:0000259" key="8">
    <source>
        <dbReference type="PROSITE" id="PS51371"/>
    </source>
</evidence>
<comment type="similarity">
    <text evidence="1 4">Belongs to the SIS family. GutQ/KpsF subfamily.</text>
</comment>
<keyword evidence="10" id="KW-0413">Isomerase</keyword>
<feature type="domain" description="CBS" evidence="8">
    <location>
        <begin position="215"/>
        <end position="274"/>
    </location>
</feature>
<dbReference type="CDD" id="cd05014">
    <property type="entry name" value="SIS_Kpsf"/>
    <property type="match status" value="1"/>
</dbReference>
<feature type="site" description="Catalytically relevant" evidence="6">
    <location>
        <position position="158"/>
    </location>
</feature>
<dbReference type="InterPro" id="IPR001347">
    <property type="entry name" value="SIS_dom"/>
</dbReference>
<sequence>MASHASPPEPRSTAIASALRTLSVEAAGLAALEAALANGLGEPFAAAVALLKDVKGRVIVTGMGKSGHVGRKIAATLASTGTPAFFVHPGEASHGDLGMVTSDDAILALSWSGETVELRDLVAFSRRFGVGLVAITSAGESALGKAADVVLGLPRAEEACPNGLAPTTSTLMQLAIGDALAVALLEERGFTAADFRTFHPGGKLGAVLAQVRDVMHQGAALPLKSLGTPMSEVLIEMTAKGFGCCGIVEPDGALAGIVTDGDLRRHMKSDLLAMPVEAVMTRSPKTARPEQLASEILDLLNRTKITALFAVEDGRPVGILHVHDLLRAGVA</sequence>
<dbReference type="Gene3D" id="3.10.580.10">
    <property type="entry name" value="CBS-domain"/>
    <property type="match status" value="1"/>
</dbReference>
<dbReference type="CDD" id="cd04604">
    <property type="entry name" value="CBS_pair_SIS_assoc"/>
    <property type="match status" value="1"/>
</dbReference>
<dbReference type="GO" id="GO:0097367">
    <property type="term" value="F:carbohydrate derivative binding"/>
    <property type="evidence" value="ECO:0007669"/>
    <property type="project" value="InterPro"/>
</dbReference>
<name>A0A2S0ND07_9HYPH</name>
<dbReference type="FunFam" id="3.40.50.10490:FF:000011">
    <property type="entry name" value="Arabinose 5-phosphate isomerase"/>
    <property type="match status" value="1"/>
</dbReference>
<proteinExistence type="inferred from homology"/>
<dbReference type="PANTHER" id="PTHR42745:SF1">
    <property type="entry name" value="ARABINOSE 5-PHOSPHATE ISOMERASE KDSD"/>
    <property type="match status" value="1"/>
</dbReference>
<keyword evidence="5" id="KW-0862">Zinc</keyword>
<dbReference type="OrthoDB" id="9762536at2"/>
<dbReference type="KEGG" id="phr:C6569_13765"/>
<evidence type="ECO:0000256" key="5">
    <source>
        <dbReference type="PIRSR" id="PIRSR004692-2"/>
    </source>
</evidence>
<dbReference type="InterPro" id="IPR035474">
    <property type="entry name" value="SIS_Kpsf"/>
</dbReference>
<dbReference type="GO" id="GO:0019146">
    <property type="term" value="F:arabinose-5-phosphate isomerase activity"/>
    <property type="evidence" value="ECO:0007669"/>
    <property type="project" value="UniProtKB-ARBA"/>
</dbReference>
<dbReference type="InterPro" id="IPR050986">
    <property type="entry name" value="GutQ/KpsF_isomerases"/>
</dbReference>
<dbReference type="GO" id="GO:0005975">
    <property type="term" value="P:carbohydrate metabolic process"/>
    <property type="evidence" value="ECO:0007669"/>
    <property type="project" value="InterPro"/>
</dbReference>
<dbReference type="SUPFAM" id="SSF53697">
    <property type="entry name" value="SIS domain"/>
    <property type="match status" value="1"/>
</dbReference>
<dbReference type="InterPro" id="IPR004800">
    <property type="entry name" value="KdsD/KpsF-type"/>
</dbReference>
<evidence type="ECO:0000256" key="1">
    <source>
        <dbReference type="ARBA" id="ARBA00008165"/>
    </source>
</evidence>
<feature type="domain" description="SIS" evidence="9">
    <location>
        <begin position="47"/>
        <end position="190"/>
    </location>
</feature>
<organism evidence="10 11">
    <name type="scientific">Phreatobacter cathodiphilus</name>
    <dbReference type="NCBI Taxonomy" id="1868589"/>
    <lineage>
        <taxon>Bacteria</taxon>
        <taxon>Pseudomonadati</taxon>
        <taxon>Pseudomonadota</taxon>
        <taxon>Alphaproteobacteria</taxon>
        <taxon>Hyphomicrobiales</taxon>
        <taxon>Phreatobacteraceae</taxon>
        <taxon>Phreatobacter</taxon>
    </lineage>
</organism>
<keyword evidence="3 7" id="KW-0129">CBS domain</keyword>
<dbReference type="GO" id="GO:1901135">
    <property type="term" value="P:carbohydrate derivative metabolic process"/>
    <property type="evidence" value="ECO:0007669"/>
    <property type="project" value="InterPro"/>
</dbReference>
<evidence type="ECO:0000256" key="2">
    <source>
        <dbReference type="ARBA" id="ARBA00022737"/>
    </source>
</evidence>
<dbReference type="NCBIfam" id="TIGR00393">
    <property type="entry name" value="kpsF"/>
    <property type="match status" value="1"/>
</dbReference>
<dbReference type="PROSITE" id="PS51464">
    <property type="entry name" value="SIS"/>
    <property type="match status" value="1"/>
</dbReference>
<feature type="binding site" evidence="5">
    <location>
        <position position="88"/>
    </location>
    <ligand>
        <name>Zn(2+)</name>
        <dbReference type="ChEBI" id="CHEBI:29105"/>
    </ligand>
</feature>
<evidence type="ECO:0000256" key="7">
    <source>
        <dbReference type="PROSITE-ProRule" id="PRU00703"/>
    </source>
</evidence>
<dbReference type="PROSITE" id="PS51371">
    <property type="entry name" value="CBS"/>
    <property type="match status" value="2"/>
</dbReference>
<reference evidence="10 11" key="1">
    <citation type="submission" date="2018-03" db="EMBL/GenBank/DDBJ databases">
        <title>Genome sequencing of Phreatobacter sp.</title>
        <authorList>
            <person name="Kim S.-J."/>
            <person name="Heo J."/>
            <person name="Kwon S.-W."/>
        </authorList>
    </citation>
    <scope>NUCLEOTIDE SEQUENCE [LARGE SCALE GENOMIC DNA]</scope>
    <source>
        <strain evidence="10 11">S-12</strain>
    </source>
</reference>
<dbReference type="SMART" id="SM00116">
    <property type="entry name" value="CBS"/>
    <property type="match status" value="2"/>
</dbReference>
<evidence type="ECO:0000256" key="3">
    <source>
        <dbReference type="ARBA" id="ARBA00023122"/>
    </source>
</evidence>
<keyword evidence="11" id="KW-1185">Reference proteome</keyword>
<keyword evidence="2" id="KW-0677">Repeat</keyword>
<dbReference type="GO" id="GO:0046872">
    <property type="term" value="F:metal ion binding"/>
    <property type="evidence" value="ECO:0007669"/>
    <property type="project" value="UniProtKB-KW"/>
</dbReference>
<dbReference type="AlphaFoldDB" id="A0A2S0ND07"/>
<feature type="domain" description="CBS" evidence="8">
    <location>
        <begin position="280"/>
        <end position="331"/>
    </location>
</feature>
<dbReference type="InterPro" id="IPR000644">
    <property type="entry name" value="CBS_dom"/>
</dbReference>
<protein>
    <submittedName>
        <fullName evidence="10">KpsF/GutQ family sugar-phosphate isomerase</fullName>
    </submittedName>
</protein>
<accession>A0A2S0ND07</accession>
<dbReference type="Gene3D" id="3.40.50.10490">
    <property type="entry name" value="Glucose-6-phosphate isomerase like protein, domain 1"/>
    <property type="match status" value="1"/>
</dbReference>
<dbReference type="InterPro" id="IPR046342">
    <property type="entry name" value="CBS_dom_sf"/>
</dbReference>
<evidence type="ECO:0000256" key="6">
    <source>
        <dbReference type="PIRSR" id="PIRSR004692-3"/>
    </source>
</evidence>
<dbReference type="PIRSF" id="PIRSF004692">
    <property type="entry name" value="KdsD_KpsF"/>
    <property type="match status" value="1"/>
</dbReference>
<dbReference type="EMBL" id="CP027668">
    <property type="protein sequence ID" value="AVO46050.1"/>
    <property type="molecule type" value="Genomic_DNA"/>
</dbReference>
<feature type="site" description="Catalytically relevant" evidence="6">
    <location>
        <position position="199"/>
    </location>
</feature>
<keyword evidence="5" id="KW-0479">Metal-binding</keyword>
<dbReference type="Proteomes" id="UP000237889">
    <property type="component" value="Chromosome"/>
</dbReference>
<evidence type="ECO:0000259" key="9">
    <source>
        <dbReference type="PROSITE" id="PS51464"/>
    </source>
</evidence>
<dbReference type="InterPro" id="IPR046348">
    <property type="entry name" value="SIS_dom_sf"/>
</dbReference>
<feature type="site" description="Catalytically relevant" evidence="6">
    <location>
        <position position="65"/>
    </location>
</feature>
<evidence type="ECO:0000256" key="4">
    <source>
        <dbReference type="PIRNR" id="PIRNR004692"/>
    </source>
</evidence>
<gene>
    <name evidence="10" type="ORF">C6569_13765</name>
</gene>
<feature type="site" description="Catalytically relevant" evidence="6">
    <location>
        <position position="117"/>
    </location>
</feature>
<dbReference type="PANTHER" id="PTHR42745">
    <property type="match status" value="1"/>
</dbReference>
<dbReference type="RefSeq" id="WP_106749391.1">
    <property type="nucleotide sequence ID" value="NZ_CP027668.1"/>
</dbReference>